<protein>
    <submittedName>
        <fullName evidence="1">Protein BRANCHLESS TRICHOME</fullName>
    </submittedName>
</protein>
<gene>
    <name evidence="1" type="ORF">F511_40444</name>
</gene>
<reference evidence="1 2" key="1">
    <citation type="journal article" date="2015" name="Proc. Natl. Acad. Sci. U.S.A.">
        <title>The resurrection genome of Boea hygrometrica: A blueprint for survival of dehydration.</title>
        <authorList>
            <person name="Xiao L."/>
            <person name="Yang G."/>
            <person name="Zhang L."/>
            <person name="Yang X."/>
            <person name="Zhao S."/>
            <person name="Ji Z."/>
            <person name="Zhou Q."/>
            <person name="Hu M."/>
            <person name="Wang Y."/>
            <person name="Chen M."/>
            <person name="Xu Y."/>
            <person name="Jin H."/>
            <person name="Xiao X."/>
            <person name="Hu G."/>
            <person name="Bao F."/>
            <person name="Hu Y."/>
            <person name="Wan P."/>
            <person name="Li L."/>
            <person name="Deng X."/>
            <person name="Kuang T."/>
            <person name="Xiang C."/>
            <person name="Zhu J.K."/>
            <person name="Oliver M.J."/>
            <person name="He Y."/>
        </authorList>
    </citation>
    <scope>NUCLEOTIDE SEQUENCE [LARGE SCALE GENOMIC DNA]</scope>
    <source>
        <strain evidence="2">cv. XS01</strain>
    </source>
</reference>
<dbReference type="EMBL" id="KV017308">
    <property type="protein sequence ID" value="KZV18603.1"/>
    <property type="molecule type" value="Genomic_DNA"/>
</dbReference>
<evidence type="ECO:0000313" key="1">
    <source>
        <dbReference type="EMBL" id="KZV18603.1"/>
    </source>
</evidence>
<accession>A0A2Z7AAA6</accession>
<evidence type="ECO:0000313" key="2">
    <source>
        <dbReference type="Proteomes" id="UP000250235"/>
    </source>
</evidence>
<dbReference type="AlphaFoldDB" id="A0A2Z7AAA6"/>
<sequence>MDRYTAYLFLEVRTSMSYISPSSTSEGSTTRRFDLTTVYRPDPTTSSCENSKTPQMHTSRNCVTNYIHMSFASSCLDGNCWKTF</sequence>
<keyword evidence="2" id="KW-1185">Reference proteome</keyword>
<name>A0A2Z7AAA6_9LAMI</name>
<proteinExistence type="predicted"/>
<organism evidence="1 2">
    <name type="scientific">Dorcoceras hygrometricum</name>
    <dbReference type="NCBI Taxonomy" id="472368"/>
    <lineage>
        <taxon>Eukaryota</taxon>
        <taxon>Viridiplantae</taxon>
        <taxon>Streptophyta</taxon>
        <taxon>Embryophyta</taxon>
        <taxon>Tracheophyta</taxon>
        <taxon>Spermatophyta</taxon>
        <taxon>Magnoliopsida</taxon>
        <taxon>eudicotyledons</taxon>
        <taxon>Gunneridae</taxon>
        <taxon>Pentapetalae</taxon>
        <taxon>asterids</taxon>
        <taxon>lamiids</taxon>
        <taxon>Lamiales</taxon>
        <taxon>Gesneriaceae</taxon>
        <taxon>Didymocarpoideae</taxon>
        <taxon>Trichosporeae</taxon>
        <taxon>Loxocarpinae</taxon>
        <taxon>Dorcoceras</taxon>
    </lineage>
</organism>
<dbReference type="Proteomes" id="UP000250235">
    <property type="component" value="Unassembled WGS sequence"/>
</dbReference>